<name>A0A553HKN4_9PEZI</name>
<feature type="region of interest" description="Disordered" evidence="1">
    <location>
        <begin position="1"/>
        <end position="34"/>
    </location>
</feature>
<proteinExistence type="predicted"/>
<dbReference type="Proteomes" id="UP000319160">
    <property type="component" value="Unassembled WGS sequence"/>
</dbReference>
<accession>A0A553HKN4</accession>
<sequence length="108" mass="12022">MPPVDQSSDTTDASHESDTKKEADRREANSQKLHLVPRRTCQMRGRPIWGSLLMHIEPEQADIKTEPIDESETPDPSVLEDDSLEEVLKKIASDALAVMAEGIKDESP</sequence>
<comment type="caution">
    <text evidence="2">The sequence shown here is derived from an EMBL/GenBank/DDBJ whole genome shotgun (WGS) entry which is preliminary data.</text>
</comment>
<evidence type="ECO:0000256" key="1">
    <source>
        <dbReference type="SAM" id="MobiDB-lite"/>
    </source>
</evidence>
<dbReference type="AlphaFoldDB" id="A0A553HKN4"/>
<evidence type="ECO:0000313" key="3">
    <source>
        <dbReference type="Proteomes" id="UP000319160"/>
    </source>
</evidence>
<reference evidence="3" key="1">
    <citation type="submission" date="2019-06" db="EMBL/GenBank/DDBJ databases">
        <title>Draft genome sequence of the griseofulvin-producing fungus Xylaria cubensis strain G536.</title>
        <authorList>
            <person name="Mead M.E."/>
            <person name="Raja H.A."/>
            <person name="Steenwyk J.L."/>
            <person name="Knowles S.L."/>
            <person name="Oberlies N.H."/>
            <person name="Rokas A."/>
        </authorList>
    </citation>
    <scope>NUCLEOTIDE SEQUENCE [LARGE SCALE GENOMIC DNA]</scope>
    <source>
        <strain evidence="3">G536</strain>
    </source>
</reference>
<dbReference type="OrthoDB" id="4745821at2759"/>
<dbReference type="EMBL" id="VFLP01000086">
    <property type="protein sequence ID" value="TRX88509.1"/>
    <property type="molecule type" value="Genomic_DNA"/>
</dbReference>
<evidence type="ECO:0000313" key="2">
    <source>
        <dbReference type="EMBL" id="TRX88509.1"/>
    </source>
</evidence>
<keyword evidence="3" id="KW-1185">Reference proteome</keyword>
<gene>
    <name evidence="2" type="ORF">FHL15_010624</name>
</gene>
<feature type="compositionally biased region" description="Basic and acidic residues" evidence="1">
    <location>
        <begin position="12"/>
        <end position="29"/>
    </location>
</feature>
<protein>
    <submittedName>
        <fullName evidence="2">Uncharacterized protein</fullName>
    </submittedName>
</protein>
<organism evidence="2 3">
    <name type="scientific">Xylaria flabelliformis</name>
    <dbReference type="NCBI Taxonomy" id="2512241"/>
    <lineage>
        <taxon>Eukaryota</taxon>
        <taxon>Fungi</taxon>
        <taxon>Dikarya</taxon>
        <taxon>Ascomycota</taxon>
        <taxon>Pezizomycotina</taxon>
        <taxon>Sordariomycetes</taxon>
        <taxon>Xylariomycetidae</taxon>
        <taxon>Xylariales</taxon>
        <taxon>Xylariaceae</taxon>
        <taxon>Xylaria</taxon>
    </lineage>
</organism>
<feature type="compositionally biased region" description="Polar residues" evidence="1">
    <location>
        <begin position="1"/>
        <end position="11"/>
    </location>
</feature>